<comment type="caution">
    <text evidence="2">The sequence shown here is derived from an EMBL/GenBank/DDBJ whole genome shotgun (WGS) entry which is preliminary data.</text>
</comment>
<feature type="transmembrane region" description="Helical" evidence="1">
    <location>
        <begin position="100"/>
        <end position="118"/>
    </location>
</feature>
<dbReference type="AlphaFoldDB" id="A0A8T1UUJ4"/>
<evidence type="ECO:0000313" key="3">
    <source>
        <dbReference type="Proteomes" id="UP000688947"/>
    </source>
</evidence>
<name>A0A8T1UUJ4_9STRA</name>
<evidence type="ECO:0000256" key="1">
    <source>
        <dbReference type="SAM" id="Phobius"/>
    </source>
</evidence>
<protein>
    <submittedName>
        <fullName evidence="2">Uncharacterized protein</fullName>
    </submittedName>
</protein>
<keyword evidence="1" id="KW-0812">Transmembrane</keyword>
<dbReference type="EMBL" id="JAENGZ010000133">
    <property type="protein sequence ID" value="KAG6967874.1"/>
    <property type="molecule type" value="Genomic_DNA"/>
</dbReference>
<evidence type="ECO:0000313" key="2">
    <source>
        <dbReference type="EMBL" id="KAG6967874.1"/>
    </source>
</evidence>
<proteinExistence type="predicted"/>
<keyword evidence="1" id="KW-0472">Membrane</keyword>
<reference evidence="2" key="1">
    <citation type="submission" date="2021-01" db="EMBL/GenBank/DDBJ databases">
        <title>Phytophthora aleatoria, a newly-described species from Pinus radiata is distinct from Phytophthora cactorum isolates based on comparative genomics.</title>
        <authorList>
            <person name="Mcdougal R."/>
            <person name="Panda P."/>
            <person name="Williams N."/>
            <person name="Studholme D.J."/>
        </authorList>
    </citation>
    <scope>NUCLEOTIDE SEQUENCE</scope>
    <source>
        <strain evidence="2">NZFS 3830</strain>
    </source>
</reference>
<gene>
    <name evidence="2" type="ORF">JG687_00004048</name>
</gene>
<accession>A0A8T1UUJ4</accession>
<dbReference type="Proteomes" id="UP000688947">
    <property type="component" value="Unassembled WGS sequence"/>
</dbReference>
<organism evidence="2 3">
    <name type="scientific">Phytophthora cactorum</name>
    <dbReference type="NCBI Taxonomy" id="29920"/>
    <lineage>
        <taxon>Eukaryota</taxon>
        <taxon>Sar</taxon>
        <taxon>Stramenopiles</taxon>
        <taxon>Oomycota</taxon>
        <taxon>Peronosporomycetes</taxon>
        <taxon>Peronosporales</taxon>
        <taxon>Peronosporaceae</taxon>
        <taxon>Phytophthora</taxon>
    </lineage>
</organism>
<sequence>MEVVIHTFWPGIDRRSTAYKSKARIIRRWKQQREHIDAMAAKARTAQQKRFRHIGTAKTLSDDAEMDILEWQLASLILAGYGGRRGNLGRRHRKSIHLPGLINGYIFGGICTFFYVHVEVILLTRFACTEGVTLDTKFTVLTGSQKTGSLLEIKVT</sequence>
<keyword evidence="1" id="KW-1133">Transmembrane helix</keyword>